<feature type="region of interest" description="Disordered" evidence="1">
    <location>
        <begin position="46"/>
        <end position="65"/>
    </location>
</feature>
<reference evidence="2" key="1">
    <citation type="submission" date="2013-08" db="EMBL/GenBank/DDBJ databases">
        <authorList>
            <person name="Mendez C."/>
            <person name="Richter M."/>
            <person name="Ferrer M."/>
            <person name="Sanchez J."/>
        </authorList>
    </citation>
    <scope>NUCLEOTIDE SEQUENCE</scope>
</reference>
<dbReference type="Pfam" id="PF00202">
    <property type="entry name" value="Aminotran_3"/>
    <property type="match status" value="1"/>
</dbReference>
<gene>
    <name evidence="2" type="ORF">B1B_19398</name>
</gene>
<sequence>MVITTEPIPMNTGFVLPEPGFRPGVREFCDEVGALLICDEIRTGGKHPRATMARPPPSKISTQFA</sequence>
<dbReference type="SUPFAM" id="SSF53383">
    <property type="entry name" value="PLP-dependent transferases"/>
    <property type="match status" value="1"/>
</dbReference>
<keyword evidence="2" id="KW-0032">Aminotransferase</keyword>
<name>T0ZDM8_9ZZZZ</name>
<dbReference type="InterPro" id="IPR015424">
    <property type="entry name" value="PyrdxlP-dep_Trfase"/>
</dbReference>
<evidence type="ECO:0000256" key="1">
    <source>
        <dbReference type="SAM" id="MobiDB-lite"/>
    </source>
</evidence>
<dbReference type="InterPro" id="IPR005814">
    <property type="entry name" value="Aminotrans_3"/>
</dbReference>
<dbReference type="EC" id="5.4.3.8" evidence="2"/>
<evidence type="ECO:0000313" key="2">
    <source>
        <dbReference type="EMBL" id="EQD26909.1"/>
    </source>
</evidence>
<proteinExistence type="predicted"/>
<organism evidence="2">
    <name type="scientific">mine drainage metagenome</name>
    <dbReference type="NCBI Taxonomy" id="410659"/>
    <lineage>
        <taxon>unclassified sequences</taxon>
        <taxon>metagenomes</taxon>
        <taxon>ecological metagenomes</taxon>
    </lineage>
</organism>
<keyword evidence="2" id="KW-0808">Transferase</keyword>
<dbReference type="GO" id="GO:0042286">
    <property type="term" value="F:glutamate-1-semialdehyde 2,1-aminomutase activity"/>
    <property type="evidence" value="ECO:0007669"/>
    <property type="project" value="UniProtKB-EC"/>
</dbReference>
<keyword evidence="2" id="KW-0413">Isomerase</keyword>
<reference evidence="2" key="2">
    <citation type="journal article" date="2014" name="ISME J.">
        <title>Microbial stratification in low pH oxic and suboxic macroscopic growths along an acid mine drainage.</title>
        <authorList>
            <person name="Mendez-Garcia C."/>
            <person name="Mesa V."/>
            <person name="Sprenger R.R."/>
            <person name="Richter M."/>
            <person name="Diez M.S."/>
            <person name="Solano J."/>
            <person name="Bargiela R."/>
            <person name="Golyshina O.V."/>
            <person name="Manteca A."/>
            <person name="Ramos J.L."/>
            <person name="Gallego J.R."/>
            <person name="Llorente I."/>
            <person name="Martins Dos Santos V.A."/>
            <person name="Jensen O.N."/>
            <person name="Pelaez A.I."/>
            <person name="Sanchez J."/>
            <person name="Ferrer M."/>
        </authorList>
    </citation>
    <scope>NUCLEOTIDE SEQUENCE</scope>
</reference>
<dbReference type="GO" id="GO:0030170">
    <property type="term" value="F:pyridoxal phosphate binding"/>
    <property type="evidence" value="ECO:0007669"/>
    <property type="project" value="InterPro"/>
</dbReference>
<dbReference type="Gene3D" id="3.40.640.10">
    <property type="entry name" value="Type I PLP-dependent aspartate aminotransferase-like (Major domain)"/>
    <property type="match status" value="1"/>
</dbReference>
<dbReference type="EMBL" id="AUZY01013028">
    <property type="protein sequence ID" value="EQD26909.1"/>
    <property type="molecule type" value="Genomic_DNA"/>
</dbReference>
<dbReference type="GO" id="GO:0008483">
    <property type="term" value="F:transaminase activity"/>
    <property type="evidence" value="ECO:0007669"/>
    <property type="project" value="UniProtKB-KW"/>
</dbReference>
<dbReference type="InterPro" id="IPR015421">
    <property type="entry name" value="PyrdxlP-dep_Trfase_major"/>
</dbReference>
<protein>
    <submittedName>
        <fullName evidence="2">Aminotransferase class-III</fullName>
        <ecNumber evidence="2">5.4.3.8</ecNumber>
    </submittedName>
</protein>
<accession>T0ZDM8</accession>
<dbReference type="AlphaFoldDB" id="T0ZDM8"/>
<comment type="caution">
    <text evidence="2">The sequence shown here is derived from an EMBL/GenBank/DDBJ whole genome shotgun (WGS) entry which is preliminary data.</text>
</comment>